<dbReference type="RefSeq" id="WP_047730394.1">
    <property type="nucleotide sequence ID" value="NZ_CADDTT010000054.1"/>
</dbReference>
<sequence length="160" mass="17393">MAVSSMDLAVVIDVQRLKNAFRRLEALGTDGKTITRVVAAALQSSTEQAFEREADPVNGQHWADWSDPYLAWREKHGYTPGKILTLGADLARSITTDYGPTWALIGSPKIYAAIHMWGGKAGMAPGPAAIPARPYMGLDDAGEQDIYEHIKNRAKDALKG</sequence>
<protein>
    <submittedName>
        <fullName evidence="1">Phage virion morphogenesis protein</fullName>
    </submittedName>
</protein>
<evidence type="ECO:0000313" key="2">
    <source>
        <dbReference type="Proteomes" id="UP000245399"/>
    </source>
</evidence>
<dbReference type="NCBIfam" id="TIGR01635">
    <property type="entry name" value="tail_comp_S"/>
    <property type="match status" value="1"/>
</dbReference>
<dbReference type="Proteomes" id="UP000245399">
    <property type="component" value="Chromosome"/>
</dbReference>
<dbReference type="AlphaFoldDB" id="A0AB33G0X7"/>
<evidence type="ECO:0000313" key="1">
    <source>
        <dbReference type="EMBL" id="AWL70665.1"/>
    </source>
</evidence>
<proteinExistence type="predicted"/>
<accession>A0AB33G0X7</accession>
<dbReference type="InterPro" id="IPR006522">
    <property type="entry name" value="Phage_virion_morphogenesis"/>
</dbReference>
<reference evidence="1 2" key="1">
    <citation type="submission" date="2018-05" db="EMBL/GenBank/DDBJ databases">
        <title>Klebsiella quasipneumonaiae provides a window into carbapenemase gene transfer, plasmid rearrangements and nosocomial acquisition from the hospital environment.</title>
        <authorList>
            <person name="Mathers A.J."/>
            <person name="Vegesana K."/>
            <person name="Stoesser N."/>
            <person name="Crook D."/>
            <person name="Vaughan A."/>
            <person name="Barry K."/>
            <person name="Parikh H."/>
            <person name="Sebra R."/>
            <person name="Kotay S."/>
            <person name="Walker A.S."/>
            <person name="Sheppard A.E."/>
        </authorList>
    </citation>
    <scope>NUCLEOTIDE SEQUENCE [LARGE SCALE GENOMIC DNA]</scope>
    <source>
        <strain evidence="1 2">CAV1761</strain>
    </source>
</reference>
<dbReference type="Pfam" id="PF05069">
    <property type="entry name" value="Phage_tail_S"/>
    <property type="match status" value="1"/>
</dbReference>
<dbReference type="EMBL" id="CP029449">
    <property type="protein sequence ID" value="AWL70665.1"/>
    <property type="molecule type" value="Genomic_DNA"/>
</dbReference>
<gene>
    <name evidence="1" type="ORF">DKC05_24950</name>
</gene>
<organism evidence="1 2">
    <name type="scientific">Serratia marcescens</name>
    <dbReference type="NCBI Taxonomy" id="615"/>
    <lineage>
        <taxon>Bacteria</taxon>
        <taxon>Pseudomonadati</taxon>
        <taxon>Pseudomonadota</taxon>
        <taxon>Gammaproteobacteria</taxon>
        <taxon>Enterobacterales</taxon>
        <taxon>Yersiniaceae</taxon>
        <taxon>Serratia</taxon>
    </lineage>
</organism>
<name>A0AB33G0X7_SERMA</name>